<proteinExistence type="predicted"/>
<dbReference type="EMBL" id="GDJX01016617">
    <property type="protein sequence ID" value="JAT51319.1"/>
    <property type="molecule type" value="Transcribed_RNA"/>
</dbReference>
<gene>
    <name evidence="2" type="primary">yfjN</name>
    <name evidence="2" type="ORF">g.96338</name>
</gene>
<evidence type="ECO:0000259" key="1">
    <source>
        <dbReference type="Pfam" id="PF09353"/>
    </source>
</evidence>
<sequence>MATPVASHSCLTSGFPLVALSSLRNQLCCRKHPIWLETRQLGFRTFGTLGTSADYRGSISCFGSANGSSPVGSDVRFPIDYDELLDQAKVSTELALRDKKQLVEIEFPTAGLESVPGDGEGGIEMTGSMQLIREFCDRFIAPEKAARTRIFFPEANEVDFARSVFGGSSLKLDYLTKPSLFEDFGFITKVKMTDRVKPDDEIFLVAYPYFNVNGTYLLQLCSLHAI</sequence>
<dbReference type="AlphaFoldDB" id="A0A1D1Y9K5"/>
<dbReference type="InterPro" id="IPR018962">
    <property type="entry name" value="DUF1995"/>
</dbReference>
<organism evidence="2">
    <name type="scientific">Anthurium amnicola</name>
    <dbReference type="NCBI Taxonomy" id="1678845"/>
    <lineage>
        <taxon>Eukaryota</taxon>
        <taxon>Viridiplantae</taxon>
        <taxon>Streptophyta</taxon>
        <taxon>Embryophyta</taxon>
        <taxon>Tracheophyta</taxon>
        <taxon>Spermatophyta</taxon>
        <taxon>Magnoliopsida</taxon>
        <taxon>Liliopsida</taxon>
        <taxon>Araceae</taxon>
        <taxon>Pothoideae</taxon>
        <taxon>Potheae</taxon>
        <taxon>Anthurium</taxon>
    </lineage>
</organism>
<reference evidence="2" key="1">
    <citation type="submission" date="2015-07" db="EMBL/GenBank/DDBJ databases">
        <title>Transcriptome Assembly of Anthurium amnicola.</title>
        <authorList>
            <person name="Suzuki J."/>
        </authorList>
    </citation>
    <scope>NUCLEOTIDE SEQUENCE</scope>
</reference>
<evidence type="ECO:0000313" key="2">
    <source>
        <dbReference type="EMBL" id="JAT51319.1"/>
    </source>
</evidence>
<dbReference type="InterPro" id="IPR044687">
    <property type="entry name" value="LPA3"/>
</dbReference>
<dbReference type="Pfam" id="PF09353">
    <property type="entry name" value="DUF1995"/>
    <property type="match status" value="1"/>
</dbReference>
<name>A0A1D1Y9K5_9ARAE</name>
<dbReference type="PANTHER" id="PTHR34051">
    <property type="entry name" value="PROTEIN LOW PSII ACCUMULATION 3, CHLOROPLASTIC"/>
    <property type="match status" value="1"/>
</dbReference>
<accession>A0A1D1Y9K5</accession>
<feature type="domain" description="DUF1995" evidence="1">
    <location>
        <begin position="78"/>
        <end position="213"/>
    </location>
</feature>
<dbReference type="PANTHER" id="PTHR34051:SF1">
    <property type="entry name" value="PROTEIN LOW PSII ACCUMULATION 3, CHLOROPLASTIC"/>
    <property type="match status" value="1"/>
</dbReference>
<protein>
    <submittedName>
        <fullName evidence="2">Uncharacterized protein yfjN</fullName>
    </submittedName>
</protein>